<dbReference type="EMBL" id="DTGT01000239">
    <property type="protein sequence ID" value="HGH61146.1"/>
    <property type="molecule type" value="Genomic_DNA"/>
</dbReference>
<dbReference type="PANTHER" id="PTHR42870">
    <property type="entry name" value="ACETYL-COA C-ACETYLTRANSFERASE"/>
    <property type="match status" value="1"/>
</dbReference>
<dbReference type="Pfam" id="PF22691">
    <property type="entry name" value="Thiolase_C_1"/>
    <property type="match status" value="1"/>
</dbReference>
<protein>
    <submittedName>
        <fullName evidence="2">Thiolase family protein</fullName>
    </submittedName>
</protein>
<dbReference type="InterPro" id="IPR016039">
    <property type="entry name" value="Thiolase-like"/>
</dbReference>
<dbReference type="InterPro" id="IPR002155">
    <property type="entry name" value="Thiolase"/>
</dbReference>
<gene>
    <name evidence="2" type="ORF">ENV54_07605</name>
</gene>
<reference evidence="2" key="1">
    <citation type="journal article" date="2020" name="mSystems">
        <title>Genome- and Community-Level Interaction Insights into Carbon Utilization and Element Cycling Functions of Hydrothermarchaeota in Hydrothermal Sediment.</title>
        <authorList>
            <person name="Zhou Z."/>
            <person name="Liu Y."/>
            <person name="Xu W."/>
            <person name="Pan J."/>
            <person name="Luo Z.H."/>
            <person name="Li M."/>
        </authorList>
    </citation>
    <scope>NUCLEOTIDE SEQUENCE [LARGE SCALE GENOMIC DNA]</scope>
    <source>
        <strain evidence="2">SpSt-769</strain>
    </source>
</reference>
<dbReference type="PANTHER" id="PTHR42870:SF1">
    <property type="entry name" value="NON-SPECIFIC LIPID-TRANSFER PROTEIN-LIKE 2"/>
    <property type="match status" value="1"/>
</dbReference>
<dbReference type="GO" id="GO:0003988">
    <property type="term" value="F:acetyl-CoA C-acyltransferase activity"/>
    <property type="evidence" value="ECO:0007669"/>
    <property type="project" value="UniProtKB-ARBA"/>
</dbReference>
<evidence type="ECO:0000313" key="2">
    <source>
        <dbReference type="EMBL" id="HGH61146.1"/>
    </source>
</evidence>
<feature type="domain" description="Thiolase C-terminal" evidence="1">
    <location>
        <begin position="247"/>
        <end position="390"/>
    </location>
</feature>
<dbReference type="CDD" id="cd00829">
    <property type="entry name" value="SCP-x_thiolase"/>
    <property type="match status" value="1"/>
</dbReference>
<organism evidence="2">
    <name type="scientific">Desulfomonile tiedjei</name>
    <dbReference type="NCBI Taxonomy" id="2358"/>
    <lineage>
        <taxon>Bacteria</taxon>
        <taxon>Pseudomonadati</taxon>
        <taxon>Thermodesulfobacteriota</taxon>
        <taxon>Desulfomonilia</taxon>
        <taxon>Desulfomonilales</taxon>
        <taxon>Desulfomonilaceae</taxon>
        <taxon>Desulfomonile</taxon>
    </lineage>
</organism>
<sequence length="394" mass="42185">MSNLRGKFAIIGTGEVPTGRFPEKAAIHHAIESARRAIVDAGIKKEDIDFVMPTAALYSPQFNTELVTCRIIEELGLKNARTNCQIFAGGSSGSCFLKLGGSLIVSGVAQCVLCVHADRLGTGVTAQGGIDLFSTAGISPEWEVPFGQHYSSIAALATTRYQYETGCTDEELAAVCVSNRKWAELNPNARFRTPLTIEEVLSSKMLSTPLRAKESNMLFDGGSALILTSADRAKDLCQKPVYFLGEGSRVTHFVFSQEPDITRYGWREAAKDAFTEAELTPQDIDVAEIYDSYPIYQVIGFEEVGFCERGEAGAMHLRGDTWPGGKIPTTTNGGMLSQGHTGAGGGVALLVEAARQLMGKAGDRQVPGARFALETGTGGTYMDAHVSILGSEIP</sequence>
<comment type="caution">
    <text evidence="2">The sequence shown here is derived from an EMBL/GenBank/DDBJ whole genome shotgun (WGS) entry which is preliminary data.</text>
</comment>
<evidence type="ECO:0000259" key="1">
    <source>
        <dbReference type="Pfam" id="PF22691"/>
    </source>
</evidence>
<proteinExistence type="predicted"/>
<dbReference type="Gene3D" id="3.40.47.10">
    <property type="match status" value="1"/>
</dbReference>
<dbReference type="PIRSF" id="PIRSF000429">
    <property type="entry name" value="Ac-CoA_Ac_transf"/>
    <property type="match status" value="1"/>
</dbReference>
<dbReference type="InterPro" id="IPR055140">
    <property type="entry name" value="Thiolase_C_2"/>
</dbReference>
<name>A0A7C4ARW6_9BACT</name>
<dbReference type="SUPFAM" id="SSF53901">
    <property type="entry name" value="Thiolase-like"/>
    <property type="match status" value="1"/>
</dbReference>
<dbReference type="AlphaFoldDB" id="A0A7C4ARW6"/>
<accession>A0A7C4ARW6</accession>